<dbReference type="PROSITE" id="PS01094">
    <property type="entry name" value="UPF0076"/>
    <property type="match status" value="1"/>
</dbReference>
<comment type="similarity">
    <text evidence="1">Belongs to the RutC family.</text>
</comment>
<dbReference type="InterPro" id="IPR006056">
    <property type="entry name" value="RidA"/>
</dbReference>
<dbReference type="AlphaFoldDB" id="A0A1E3XCQ2"/>
<dbReference type="PANTHER" id="PTHR11803">
    <property type="entry name" value="2-IMINOBUTANOATE/2-IMINOPROPANOATE DEAMINASE RIDA"/>
    <property type="match status" value="1"/>
</dbReference>
<sequence length="128" mass="14224">MQKEIVSTKNAPKAIGPYSQAVRFDNLIFVSGQIPIEPKSGEIVKGNIEEQIKQVLENLKNILGAGGSSLQNVLRTTIFLTNLDHYTTVNETYSQYFEEFPPARSTVQVSKLPKDVHIEIDVIACTSM</sequence>
<dbReference type="NCBIfam" id="TIGR00004">
    <property type="entry name" value="Rid family detoxifying hydrolase"/>
    <property type="match status" value="1"/>
</dbReference>
<dbReference type="PATRIC" id="fig|1872076.5.peg.2505"/>
<evidence type="ECO:0000256" key="1">
    <source>
        <dbReference type="ARBA" id="ARBA00010552"/>
    </source>
</evidence>
<dbReference type="Proteomes" id="UP000094056">
    <property type="component" value="Unassembled WGS sequence"/>
</dbReference>
<dbReference type="InterPro" id="IPR019897">
    <property type="entry name" value="RidA_CS"/>
</dbReference>
<dbReference type="GO" id="GO:0019239">
    <property type="term" value="F:deaminase activity"/>
    <property type="evidence" value="ECO:0007669"/>
    <property type="project" value="TreeGrafter"/>
</dbReference>
<protein>
    <submittedName>
        <fullName evidence="2">Endoribonuclease</fullName>
    </submittedName>
</protein>
<accession>A0A1E3XCQ2</accession>
<evidence type="ECO:0000313" key="2">
    <source>
        <dbReference type="EMBL" id="ODS32744.1"/>
    </source>
</evidence>
<dbReference type="FunFam" id="3.30.1330.40:FF:000001">
    <property type="entry name" value="L-PSP family endoribonuclease"/>
    <property type="match status" value="1"/>
</dbReference>
<name>A0A1E3XCQ2_9BACT</name>
<dbReference type="InterPro" id="IPR006175">
    <property type="entry name" value="YjgF/YER057c/UK114"/>
</dbReference>
<organism evidence="2 3">
    <name type="scientific">Candidatus Scalindua rubra</name>
    <dbReference type="NCBI Taxonomy" id="1872076"/>
    <lineage>
        <taxon>Bacteria</taxon>
        <taxon>Pseudomonadati</taxon>
        <taxon>Planctomycetota</taxon>
        <taxon>Candidatus Brocadiia</taxon>
        <taxon>Candidatus Brocadiales</taxon>
        <taxon>Candidatus Scalinduaceae</taxon>
        <taxon>Candidatus Scalindua</taxon>
    </lineage>
</organism>
<dbReference type="SUPFAM" id="SSF55298">
    <property type="entry name" value="YjgF-like"/>
    <property type="match status" value="1"/>
</dbReference>
<dbReference type="EMBL" id="MAYW01000050">
    <property type="protein sequence ID" value="ODS32744.1"/>
    <property type="molecule type" value="Genomic_DNA"/>
</dbReference>
<gene>
    <name evidence="2" type="ORF">SCARUB_02127</name>
</gene>
<dbReference type="Pfam" id="PF01042">
    <property type="entry name" value="Ribonuc_L-PSP"/>
    <property type="match status" value="1"/>
</dbReference>
<reference evidence="2 3" key="1">
    <citation type="submission" date="2016-07" db="EMBL/GenBank/DDBJ databases">
        <title>Draft genome of Scalindua rubra, obtained from a brine-seawater interface in the Red Sea, sheds light on salt adaptation in anammox bacteria.</title>
        <authorList>
            <person name="Speth D.R."/>
            <person name="Lagkouvardos I."/>
            <person name="Wang Y."/>
            <person name="Qian P.-Y."/>
            <person name="Dutilh B.E."/>
            <person name="Jetten M.S."/>
        </authorList>
    </citation>
    <scope>NUCLEOTIDE SEQUENCE [LARGE SCALE GENOMIC DNA]</scope>
    <source>
        <strain evidence="2">BSI-1</strain>
    </source>
</reference>
<evidence type="ECO:0000313" key="3">
    <source>
        <dbReference type="Proteomes" id="UP000094056"/>
    </source>
</evidence>
<comment type="caution">
    <text evidence="2">The sequence shown here is derived from an EMBL/GenBank/DDBJ whole genome shotgun (WGS) entry which is preliminary data.</text>
</comment>
<dbReference type="PANTHER" id="PTHR11803:SF39">
    <property type="entry name" value="2-IMINOBUTANOATE_2-IMINOPROPANOATE DEAMINASE"/>
    <property type="match status" value="1"/>
</dbReference>
<dbReference type="GO" id="GO:0005829">
    <property type="term" value="C:cytosol"/>
    <property type="evidence" value="ECO:0007669"/>
    <property type="project" value="TreeGrafter"/>
</dbReference>
<dbReference type="InterPro" id="IPR035959">
    <property type="entry name" value="RutC-like_sf"/>
</dbReference>
<proteinExistence type="inferred from homology"/>
<dbReference type="CDD" id="cd00448">
    <property type="entry name" value="YjgF_YER057c_UK114_family"/>
    <property type="match status" value="1"/>
</dbReference>
<dbReference type="Gene3D" id="3.30.1330.40">
    <property type="entry name" value="RutC-like"/>
    <property type="match status" value="1"/>
</dbReference>